<dbReference type="Proteomes" id="UP000595140">
    <property type="component" value="Unassembled WGS sequence"/>
</dbReference>
<accession>A0A484M4U8</accession>
<evidence type="ECO:0000256" key="1">
    <source>
        <dbReference type="SAM" id="MobiDB-lite"/>
    </source>
</evidence>
<feature type="compositionally biased region" description="Basic residues" evidence="1">
    <location>
        <begin position="177"/>
        <end position="190"/>
    </location>
</feature>
<dbReference type="EMBL" id="OOIL02002503">
    <property type="protein sequence ID" value="VFQ83056.1"/>
    <property type="molecule type" value="Genomic_DNA"/>
</dbReference>
<sequence>MCLSPFATEFIPLKPNSYAALFDQVNELEDGRPLMVDEFVKIDDGNMALSNNALEDIWEEREGPILYTHSEGEDKVFNDNILKPLQIDYSRMFKTPFELGREFKGRHIYSPSQIVTRSKAKILEEGRKKTPIGWEERSDGSESNFAEDIRNFFKECCPNKPEKATKKQSTNKPLTKSQKKKSKKKLKKKMAGGQEKNESD</sequence>
<name>A0A484M4U8_9ASTE</name>
<feature type="region of interest" description="Disordered" evidence="1">
    <location>
        <begin position="157"/>
        <end position="200"/>
    </location>
</feature>
<keyword evidence="3" id="KW-1185">Reference proteome</keyword>
<gene>
    <name evidence="2" type="ORF">CCAM_LOCUS24832</name>
</gene>
<evidence type="ECO:0000313" key="2">
    <source>
        <dbReference type="EMBL" id="VFQ83056.1"/>
    </source>
</evidence>
<protein>
    <submittedName>
        <fullName evidence="2">Uncharacterized protein</fullName>
    </submittedName>
</protein>
<organism evidence="2 3">
    <name type="scientific">Cuscuta campestris</name>
    <dbReference type="NCBI Taxonomy" id="132261"/>
    <lineage>
        <taxon>Eukaryota</taxon>
        <taxon>Viridiplantae</taxon>
        <taxon>Streptophyta</taxon>
        <taxon>Embryophyta</taxon>
        <taxon>Tracheophyta</taxon>
        <taxon>Spermatophyta</taxon>
        <taxon>Magnoliopsida</taxon>
        <taxon>eudicotyledons</taxon>
        <taxon>Gunneridae</taxon>
        <taxon>Pentapetalae</taxon>
        <taxon>asterids</taxon>
        <taxon>lamiids</taxon>
        <taxon>Solanales</taxon>
        <taxon>Convolvulaceae</taxon>
        <taxon>Cuscuteae</taxon>
        <taxon>Cuscuta</taxon>
        <taxon>Cuscuta subgen. Grammica</taxon>
        <taxon>Cuscuta sect. Cleistogrammica</taxon>
    </lineage>
</organism>
<dbReference type="AlphaFoldDB" id="A0A484M4U8"/>
<evidence type="ECO:0000313" key="3">
    <source>
        <dbReference type="Proteomes" id="UP000595140"/>
    </source>
</evidence>
<reference evidence="2 3" key="1">
    <citation type="submission" date="2018-04" db="EMBL/GenBank/DDBJ databases">
        <authorList>
            <person name="Vogel A."/>
        </authorList>
    </citation>
    <scope>NUCLEOTIDE SEQUENCE [LARGE SCALE GENOMIC DNA]</scope>
</reference>
<proteinExistence type="predicted"/>